<reference evidence="5 6" key="1">
    <citation type="submission" date="2020-10" db="EMBL/GenBank/DDBJ databases">
        <title>Complete genome sequence of Cupriavidus basilensis CCUG 49340T.</title>
        <authorList>
            <person name="Salva-Serra F."/>
            <person name="Donoso R.A."/>
            <person name="Cho K.H."/>
            <person name="Yoo J.A."/>
            <person name="Lee K."/>
            <person name="Yoon S.-H."/>
            <person name="Perez-Pantoja D."/>
            <person name="Moore E.R.B."/>
        </authorList>
    </citation>
    <scope>NUCLEOTIDE SEQUENCE [LARGE SCALE GENOMIC DNA]</scope>
    <source>
        <strain evidence="6">CCUG 49340</strain>
    </source>
</reference>
<dbReference type="InterPro" id="IPR029061">
    <property type="entry name" value="THDP-binding"/>
</dbReference>
<dbReference type="GeneID" id="98402151"/>
<evidence type="ECO:0000313" key="6">
    <source>
        <dbReference type="Proteomes" id="UP000397656"/>
    </source>
</evidence>
<dbReference type="CDD" id="cd02012">
    <property type="entry name" value="TPP_TK"/>
    <property type="match status" value="1"/>
</dbReference>
<proteinExistence type="inferred from homology"/>
<dbReference type="PANTHER" id="PTHR47514">
    <property type="entry name" value="TRANSKETOLASE N-TERMINAL SECTION-RELATED"/>
    <property type="match status" value="1"/>
</dbReference>
<organism evidence="5 6">
    <name type="scientific">Cupriavidus basilensis</name>
    <dbReference type="NCBI Taxonomy" id="68895"/>
    <lineage>
        <taxon>Bacteria</taxon>
        <taxon>Pseudomonadati</taxon>
        <taxon>Pseudomonadota</taxon>
        <taxon>Betaproteobacteria</taxon>
        <taxon>Burkholderiales</taxon>
        <taxon>Burkholderiaceae</taxon>
        <taxon>Cupriavidus</taxon>
    </lineage>
</organism>
<name>A0A643FM42_9BURK</name>
<dbReference type="EMBL" id="CP062803">
    <property type="protein sequence ID" value="QOT75428.1"/>
    <property type="molecule type" value="Genomic_DNA"/>
</dbReference>
<dbReference type="InterPro" id="IPR005474">
    <property type="entry name" value="Transketolase_N"/>
</dbReference>
<comment type="similarity">
    <text evidence="2">Belongs to the transketolase family.</text>
</comment>
<dbReference type="PANTHER" id="PTHR47514:SF1">
    <property type="entry name" value="TRANSKETOLASE N-TERMINAL SECTION-RELATED"/>
    <property type="match status" value="1"/>
</dbReference>
<sequence length="265" mass="29020">MDSKKLLTTDEMIRTRQRLLQMHFESGVGHIGGNLSALDALLIVFHEYLGADDKFILSKGHSAGALYVALWSIGRLDEQDLKLFHKDGTLLAGHPPAKGIADIPFATGSLGHGLSLAAGTALAFRFKGSNAKVVCLTSDGEWQEGSTWEALIFSRHQNLSNLTVLIDHNNLQGFGSTSDVASMAPLWDKLKGFDIDMQIIDGHDPSAIRSALAATQERLRIIILRTVKGRGVSFMENRMDSHYLPLTEEKFHKAMAELALELSAQ</sequence>
<comment type="cofactor">
    <cofactor evidence="1">
        <name>thiamine diphosphate</name>
        <dbReference type="ChEBI" id="CHEBI:58937"/>
    </cofactor>
</comment>
<dbReference type="RefSeq" id="WP_150990771.1">
    <property type="nucleotide sequence ID" value="NZ_CP062803.1"/>
</dbReference>
<gene>
    <name evidence="5" type="ORF">F7R26_014665</name>
</gene>
<evidence type="ECO:0000256" key="2">
    <source>
        <dbReference type="ARBA" id="ARBA00007131"/>
    </source>
</evidence>
<evidence type="ECO:0000256" key="3">
    <source>
        <dbReference type="ARBA" id="ARBA00023052"/>
    </source>
</evidence>
<keyword evidence="3" id="KW-0786">Thiamine pyrophosphate</keyword>
<protein>
    <submittedName>
        <fullName evidence="5">Transketolase</fullName>
    </submittedName>
</protein>
<dbReference type="Gene3D" id="3.40.50.970">
    <property type="match status" value="1"/>
</dbReference>
<dbReference type="SUPFAM" id="SSF52518">
    <property type="entry name" value="Thiamin diphosphate-binding fold (THDP-binding)"/>
    <property type="match status" value="1"/>
</dbReference>
<evidence type="ECO:0000313" key="5">
    <source>
        <dbReference type="EMBL" id="QOT75428.1"/>
    </source>
</evidence>
<dbReference type="Proteomes" id="UP000397656">
    <property type="component" value="Chromosome 1"/>
</dbReference>
<dbReference type="Pfam" id="PF00456">
    <property type="entry name" value="Transketolase_N"/>
    <property type="match status" value="1"/>
</dbReference>
<evidence type="ECO:0000256" key="1">
    <source>
        <dbReference type="ARBA" id="ARBA00001964"/>
    </source>
</evidence>
<evidence type="ECO:0000259" key="4">
    <source>
        <dbReference type="Pfam" id="PF00456"/>
    </source>
</evidence>
<dbReference type="AlphaFoldDB" id="A0A643FM42"/>
<accession>A0A643FM42</accession>
<feature type="domain" description="Transketolase N-terminal" evidence="4">
    <location>
        <begin position="47"/>
        <end position="258"/>
    </location>
</feature>